<name>A0A286TAK6_BIFBI</name>
<proteinExistence type="predicted"/>
<evidence type="ECO:0000313" key="2">
    <source>
        <dbReference type="Proteomes" id="UP000262177"/>
    </source>
</evidence>
<gene>
    <name evidence="1" type="ORF">BBJK_00500</name>
</gene>
<reference evidence="1 2" key="1">
    <citation type="journal article" date="2017" name="Biosci. Biotechnol. Biochem.">
        <title>Identification and characterization of a sulfoglycosidase from Bifidobacterium bifidum implicated in mucin glycan utilization.</title>
        <authorList>
            <person name="Katoh T."/>
            <person name="Maeshibu T."/>
            <person name="Kikkawa K."/>
            <person name="Gotoh A."/>
            <person name="Tomabechi Y."/>
            <person name="Nakamura M."/>
            <person name="Liao W.-H."/>
            <person name="Yamaguchi M."/>
            <person name="Ashida H."/>
            <person name="Yamamoto K."/>
            <person name="Katayama T."/>
        </authorList>
    </citation>
    <scope>NUCLEOTIDE SEQUENCE [LARGE SCALE GENOMIC DNA]</scope>
    <source>
        <strain evidence="1 2">JCM 7004</strain>
    </source>
</reference>
<dbReference type="EMBL" id="AP018131">
    <property type="protein sequence ID" value="BBA47383.1"/>
    <property type="molecule type" value="Genomic_DNA"/>
</dbReference>
<protein>
    <submittedName>
        <fullName evidence="1">Uncharacterized protein</fullName>
    </submittedName>
</protein>
<organism evidence="1 2">
    <name type="scientific">Bifidobacterium bifidum LMG 13195</name>
    <dbReference type="NCBI Taxonomy" id="1207542"/>
    <lineage>
        <taxon>Bacteria</taxon>
        <taxon>Bacillati</taxon>
        <taxon>Actinomycetota</taxon>
        <taxon>Actinomycetes</taxon>
        <taxon>Bifidobacteriales</taxon>
        <taxon>Bifidobacteriaceae</taxon>
        <taxon>Bifidobacterium</taxon>
    </lineage>
</organism>
<accession>A0A286TAK6</accession>
<evidence type="ECO:0000313" key="1">
    <source>
        <dbReference type="EMBL" id="BBA47383.1"/>
    </source>
</evidence>
<dbReference type="Proteomes" id="UP000262177">
    <property type="component" value="Chromosome"/>
</dbReference>
<dbReference type="AlphaFoldDB" id="A0A286TAK6"/>
<sequence>MASRRNRRYDPSAIVMFVTSVPCRAFGLTPAAESGDMLE</sequence>